<keyword evidence="2" id="KW-0813">Transport</keyword>
<dbReference type="Gene3D" id="3.10.20.30">
    <property type="match status" value="1"/>
</dbReference>
<gene>
    <name evidence="10" type="ORF">K0O64_14665</name>
</gene>
<dbReference type="PANTHER" id="PTHR43112:SF3">
    <property type="entry name" value="FERREDOXIN-2, CHLOROPLASTIC"/>
    <property type="match status" value="1"/>
</dbReference>
<evidence type="ECO:0000259" key="9">
    <source>
        <dbReference type="PROSITE" id="PS51085"/>
    </source>
</evidence>
<keyword evidence="5" id="KW-0249">Electron transport</keyword>
<comment type="cofactor">
    <cofactor evidence="8">
        <name>[2Fe-2S] cluster</name>
        <dbReference type="ChEBI" id="CHEBI:190135"/>
    </cofactor>
</comment>
<evidence type="ECO:0000256" key="1">
    <source>
        <dbReference type="ARBA" id="ARBA00007874"/>
    </source>
</evidence>
<evidence type="ECO:0000256" key="3">
    <source>
        <dbReference type="ARBA" id="ARBA00022714"/>
    </source>
</evidence>
<evidence type="ECO:0000256" key="6">
    <source>
        <dbReference type="ARBA" id="ARBA00023004"/>
    </source>
</evidence>
<evidence type="ECO:0000256" key="2">
    <source>
        <dbReference type="ARBA" id="ARBA00022448"/>
    </source>
</evidence>
<feature type="domain" description="2Fe-2S ferredoxin-type" evidence="9">
    <location>
        <begin position="19"/>
        <end position="106"/>
    </location>
</feature>
<dbReference type="PANTHER" id="PTHR43112">
    <property type="entry name" value="FERREDOXIN"/>
    <property type="match status" value="1"/>
</dbReference>
<dbReference type="SUPFAM" id="SSF54292">
    <property type="entry name" value="2Fe-2S ferredoxin-like"/>
    <property type="match status" value="1"/>
</dbReference>
<dbReference type="PROSITE" id="PS51085">
    <property type="entry name" value="2FE2S_FER_2"/>
    <property type="match status" value="1"/>
</dbReference>
<organism evidence="10 11">
    <name type="scientific">Mycolicibacterium pallens</name>
    <dbReference type="NCBI Taxonomy" id="370524"/>
    <lineage>
        <taxon>Bacteria</taxon>
        <taxon>Bacillati</taxon>
        <taxon>Actinomycetota</taxon>
        <taxon>Actinomycetes</taxon>
        <taxon>Mycobacteriales</taxon>
        <taxon>Mycobacteriaceae</taxon>
        <taxon>Mycolicibacterium</taxon>
    </lineage>
</organism>
<dbReference type="InterPro" id="IPR036010">
    <property type="entry name" value="2Fe-2S_ferredoxin-like_sf"/>
</dbReference>
<dbReference type="InterPro" id="IPR001041">
    <property type="entry name" value="2Fe-2S_ferredoxin-type"/>
</dbReference>
<evidence type="ECO:0000256" key="4">
    <source>
        <dbReference type="ARBA" id="ARBA00022723"/>
    </source>
</evidence>
<keyword evidence="3" id="KW-0001">2Fe-2S</keyword>
<evidence type="ECO:0000313" key="10">
    <source>
        <dbReference type="EMBL" id="QYL19616.1"/>
    </source>
</evidence>
<dbReference type="PROSITE" id="PS00197">
    <property type="entry name" value="2FE2S_FER_1"/>
    <property type="match status" value="1"/>
</dbReference>
<dbReference type="InterPro" id="IPR012675">
    <property type="entry name" value="Beta-grasp_dom_sf"/>
</dbReference>
<name>A0ABX8VPB7_9MYCO</name>
<protein>
    <submittedName>
        <fullName evidence="10">2Fe-2S iron-sulfur cluster binding domain-containing protein</fullName>
    </submittedName>
</protein>
<dbReference type="CDD" id="cd00207">
    <property type="entry name" value="fer2"/>
    <property type="match status" value="1"/>
</dbReference>
<dbReference type="Pfam" id="PF00111">
    <property type="entry name" value="Fer2"/>
    <property type="match status" value="1"/>
</dbReference>
<comment type="similarity">
    <text evidence="1">Belongs to the 2Fe2S plant-type ferredoxin family.</text>
</comment>
<evidence type="ECO:0000256" key="8">
    <source>
        <dbReference type="ARBA" id="ARBA00034078"/>
    </source>
</evidence>
<dbReference type="RefSeq" id="WP_083542621.1">
    <property type="nucleotide sequence ID" value="NZ_BAAAVX010000070.1"/>
</dbReference>
<dbReference type="InterPro" id="IPR006058">
    <property type="entry name" value="2Fe2S_fd_BS"/>
</dbReference>
<dbReference type="Proteomes" id="UP000825367">
    <property type="component" value="Chromosome"/>
</dbReference>
<proteinExistence type="inferred from homology"/>
<evidence type="ECO:0000313" key="11">
    <source>
        <dbReference type="Proteomes" id="UP000825367"/>
    </source>
</evidence>
<evidence type="ECO:0000256" key="5">
    <source>
        <dbReference type="ARBA" id="ARBA00022982"/>
    </source>
</evidence>
<evidence type="ECO:0000256" key="7">
    <source>
        <dbReference type="ARBA" id="ARBA00023014"/>
    </source>
</evidence>
<keyword evidence="6" id="KW-0408">Iron</keyword>
<dbReference type="EMBL" id="CP080333">
    <property type="protein sequence ID" value="QYL19616.1"/>
    <property type="molecule type" value="Genomic_DNA"/>
</dbReference>
<sequence length="106" mass="11271">MTEPEPGTTATDLDDADAAIVRVDLYGTTHRFRWPRDATLVDTMIAAGIDVPHSCKEGHCGSCAATTVTGEVHMAGCDILEADDLADGVILSCQARPVSDDLHIEF</sequence>
<accession>A0ABX8VPB7</accession>
<keyword evidence="7" id="KW-0411">Iron-sulfur</keyword>
<reference evidence="10 11" key="1">
    <citation type="submission" date="2021-07" db="EMBL/GenBank/DDBJ databases">
        <title>Whole genome sequencing of non-tuberculosis mycobacteria type-strains.</title>
        <authorList>
            <person name="Igarashi Y."/>
            <person name="Osugi A."/>
            <person name="Mitarai S."/>
        </authorList>
    </citation>
    <scope>NUCLEOTIDE SEQUENCE [LARGE SCALE GENOMIC DNA]</scope>
    <source>
        <strain evidence="10 11">JCM 16370</strain>
    </source>
</reference>
<keyword evidence="4" id="KW-0479">Metal-binding</keyword>
<keyword evidence="11" id="KW-1185">Reference proteome</keyword>